<dbReference type="RefSeq" id="YP_003714736.1">
    <property type="nucleotide sequence ID" value="NC_014229.1"/>
</dbReference>
<dbReference type="EMBL" id="GQ379227">
    <property type="protein sequence ID" value="ADE43453.1"/>
    <property type="molecule type" value="Genomic_DNA"/>
</dbReference>
<dbReference type="Proteomes" id="UP000000384">
    <property type="component" value="Segment"/>
</dbReference>
<dbReference type="GeneID" id="9284666"/>
<gene>
    <name evidence="1" type="primary">29</name>
    <name evidence="1" type="ORF">phiSA1p09</name>
</gene>
<protein>
    <submittedName>
        <fullName evidence="1">Gp29</fullName>
    </submittedName>
</protein>
<accession>D7NW55</accession>
<proteinExistence type="predicted"/>
<organism evidence="1 2">
    <name type="scientific">Streptomyces phage phiSASD1</name>
    <dbReference type="NCBI Taxonomy" id="747763"/>
    <lineage>
        <taxon>Viruses</taxon>
        <taxon>Duplodnaviria</taxon>
        <taxon>Heunggongvirae</taxon>
        <taxon>Uroviricota</taxon>
        <taxon>Caudoviricetes</taxon>
        <taxon>Sasdunavirus</taxon>
        <taxon>Sasdunavirus SASD1</taxon>
    </lineage>
</organism>
<evidence type="ECO:0000313" key="1">
    <source>
        <dbReference type="EMBL" id="ADE43453.1"/>
    </source>
</evidence>
<dbReference type="OrthoDB" id="9499at10239"/>
<sequence length="198" mass="20859">MALAPLATVADLEARGVTVAAEEAVFLAATLDSASTVVREAAGSPISEATSTVELEGETGSRLRLPGLPVRSVSEVLLDGVPVTGWRLRSGALWREAGWSHGCGPSAVSVTYVHGLPEVPADIVDLVCRMAGQALLSFRENEDALSALADKPLAQERIGDWSATYAFAPEFSVMEIPEKMRRRLAARFGGTIAAVRAT</sequence>
<dbReference type="KEGG" id="vg:9284666"/>
<keyword evidence="2" id="KW-1185">Reference proteome</keyword>
<evidence type="ECO:0000313" key="2">
    <source>
        <dbReference type="Proteomes" id="UP000000384"/>
    </source>
</evidence>
<name>D7NW55_9CAUD</name>
<reference evidence="1 2" key="1">
    <citation type="journal article" date="2010" name="Virology">
        <title>Complete genomic sequence analysis of the temperate bacteriophage phiSASD1 of Streptomyces avermitilis.</title>
        <authorList>
            <person name="Wang S."/>
            <person name="Qiao X."/>
            <person name="Liu X."/>
            <person name="Zhang X."/>
            <person name="Wang C."/>
            <person name="Zhao X."/>
            <person name="Chen Z."/>
            <person name="Wen Y."/>
            <person name="Song Y."/>
        </authorList>
    </citation>
    <scope>NUCLEOTIDE SEQUENCE [LARGE SCALE GENOMIC DNA]</scope>
</reference>